<organism evidence="2 3">
    <name type="scientific">Acidovorax temperans</name>
    <dbReference type="NCBI Taxonomy" id="80878"/>
    <lineage>
        <taxon>Bacteria</taxon>
        <taxon>Pseudomonadati</taxon>
        <taxon>Pseudomonadota</taxon>
        <taxon>Betaproteobacteria</taxon>
        <taxon>Burkholderiales</taxon>
        <taxon>Comamonadaceae</taxon>
        <taxon>Acidovorax</taxon>
    </lineage>
</organism>
<evidence type="ECO:0000313" key="3">
    <source>
        <dbReference type="Proteomes" id="UP000316993"/>
    </source>
</evidence>
<proteinExistence type="predicted"/>
<protein>
    <submittedName>
        <fullName evidence="2">Putative acetyltransferase</fullName>
    </submittedName>
</protein>
<evidence type="ECO:0000313" key="2">
    <source>
        <dbReference type="EMBL" id="TQM98361.1"/>
    </source>
</evidence>
<dbReference type="PROSITE" id="PS51186">
    <property type="entry name" value="GNAT"/>
    <property type="match status" value="1"/>
</dbReference>
<dbReference type="InterPro" id="IPR000182">
    <property type="entry name" value="GNAT_dom"/>
</dbReference>
<dbReference type="AlphaFoldDB" id="A0A543KTF2"/>
<dbReference type="GO" id="GO:0016747">
    <property type="term" value="F:acyltransferase activity, transferring groups other than amino-acyl groups"/>
    <property type="evidence" value="ECO:0007669"/>
    <property type="project" value="InterPro"/>
</dbReference>
<dbReference type="EMBL" id="VFPV01000005">
    <property type="protein sequence ID" value="TQM98361.1"/>
    <property type="molecule type" value="Genomic_DNA"/>
</dbReference>
<dbReference type="InterPro" id="IPR016181">
    <property type="entry name" value="Acyl_CoA_acyltransferase"/>
</dbReference>
<name>A0A543KTF2_9BURK</name>
<dbReference type="SUPFAM" id="SSF55729">
    <property type="entry name" value="Acyl-CoA N-acyltransferases (Nat)"/>
    <property type="match status" value="1"/>
</dbReference>
<sequence>MTLKIRNETASDVAAIEAVTIAAFHDAEHTSHTEHFIVNALRHAGQLTLSLVADDDGAVVGHVAISPIRLSIGPADWFGLGPLSVLPQRQRQGIGVQLMNHAIAQLRSMGASGCVLLGDPHYYQRFGFKAESALVLPDVPPEYFLAIAFEGAIPAAVVAYHDAFNLKAAEMCR</sequence>
<dbReference type="Gene3D" id="3.40.630.30">
    <property type="match status" value="1"/>
</dbReference>
<accession>A0A543KTF2</accession>
<dbReference type="InterPro" id="IPR050276">
    <property type="entry name" value="MshD_Acetyltransferase"/>
</dbReference>
<dbReference type="CDD" id="cd04301">
    <property type="entry name" value="NAT_SF"/>
    <property type="match status" value="1"/>
</dbReference>
<dbReference type="PANTHER" id="PTHR43617:SF2">
    <property type="entry name" value="UPF0039 PROTEIN SLL0451"/>
    <property type="match status" value="1"/>
</dbReference>
<reference evidence="2 3" key="1">
    <citation type="submission" date="2019-06" db="EMBL/GenBank/DDBJ databases">
        <title>Genomic Encyclopedia of Archaeal and Bacterial Type Strains, Phase II (KMG-II): from individual species to whole genera.</title>
        <authorList>
            <person name="Goeker M."/>
        </authorList>
    </citation>
    <scope>NUCLEOTIDE SEQUENCE [LARGE SCALE GENOMIC DNA]</scope>
    <source>
        <strain evidence="2 3">DSM 7270</strain>
    </source>
</reference>
<keyword evidence="2" id="KW-0808">Transferase</keyword>
<dbReference type="Pfam" id="PF00583">
    <property type="entry name" value="Acetyltransf_1"/>
    <property type="match status" value="1"/>
</dbReference>
<gene>
    <name evidence="2" type="ORF">BDD18_4243</name>
</gene>
<dbReference type="Proteomes" id="UP000316993">
    <property type="component" value="Unassembled WGS sequence"/>
</dbReference>
<evidence type="ECO:0000259" key="1">
    <source>
        <dbReference type="PROSITE" id="PS51186"/>
    </source>
</evidence>
<comment type="caution">
    <text evidence="2">The sequence shown here is derived from an EMBL/GenBank/DDBJ whole genome shotgun (WGS) entry which is preliminary data.</text>
</comment>
<dbReference type="PANTHER" id="PTHR43617">
    <property type="entry name" value="L-AMINO ACID N-ACETYLTRANSFERASE"/>
    <property type="match status" value="1"/>
</dbReference>
<dbReference type="RefSeq" id="WP_016448277.1">
    <property type="nucleotide sequence ID" value="NZ_VFPV01000005.1"/>
</dbReference>
<feature type="domain" description="N-acetyltransferase" evidence="1">
    <location>
        <begin position="3"/>
        <end position="150"/>
    </location>
</feature>